<gene>
    <name evidence="2" type="ORF">RO3G_09307</name>
</gene>
<evidence type="ECO:0000313" key="3">
    <source>
        <dbReference type="Proteomes" id="UP000009138"/>
    </source>
</evidence>
<reference evidence="2 3" key="1">
    <citation type="journal article" date="2009" name="PLoS Genet.">
        <title>Genomic analysis of the basal lineage fungus Rhizopus oryzae reveals a whole-genome duplication.</title>
        <authorList>
            <person name="Ma L.-J."/>
            <person name="Ibrahim A.S."/>
            <person name="Skory C."/>
            <person name="Grabherr M.G."/>
            <person name="Burger G."/>
            <person name="Butler M."/>
            <person name="Elias M."/>
            <person name="Idnurm A."/>
            <person name="Lang B.F."/>
            <person name="Sone T."/>
            <person name="Abe A."/>
            <person name="Calvo S.E."/>
            <person name="Corrochano L.M."/>
            <person name="Engels R."/>
            <person name="Fu J."/>
            <person name="Hansberg W."/>
            <person name="Kim J.-M."/>
            <person name="Kodira C.D."/>
            <person name="Koehrsen M.J."/>
            <person name="Liu B."/>
            <person name="Miranda-Saavedra D."/>
            <person name="O'Leary S."/>
            <person name="Ortiz-Castellanos L."/>
            <person name="Poulter R."/>
            <person name="Rodriguez-Romero J."/>
            <person name="Ruiz-Herrera J."/>
            <person name="Shen Y.-Q."/>
            <person name="Zeng Q."/>
            <person name="Galagan J."/>
            <person name="Birren B.W."/>
            <person name="Cuomo C.A."/>
            <person name="Wickes B.L."/>
        </authorList>
    </citation>
    <scope>NUCLEOTIDE SEQUENCE [LARGE SCALE GENOMIC DNA]</scope>
    <source>
        <strain evidence="3">RA 99-880 / ATCC MYA-4621 / FGSC 9543 / NRRL 43880</strain>
    </source>
</reference>
<accession>I1C817</accession>
<dbReference type="EMBL" id="CH476738">
    <property type="protein sequence ID" value="EIE84597.1"/>
    <property type="molecule type" value="Genomic_DNA"/>
</dbReference>
<name>I1C817_RHIO9</name>
<protein>
    <submittedName>
        <fullName evidence="2">Uncharacterized protein</fullName>
    </submittedName>
</protein>
<feature type="region of interest" description="Disordered" evidence="1">
    <location>
        <begin position="11"/>
        <end position="43"/>
    </location>
</feature>
<dbReference type="Proteomes" id="UP000009138">
    <property type="component" value="Unassembled WGS sequence"/>
</dbReference>
<dbReference type="AlphaFoldDB" id="I1C817"/>
<dbReference type="GeneID" id="93616273"/>
<dbReference type="InParanoid" id="I1C817"/>
<dbReference type="VEuPathDB" id="FungiDB:RO3G_09307"/>
<sequence>MPDPPRPFVIGTRLGIDGGNTASVSKAGQHKLDGTTKPQNISC</sequence>
<evidence type="ECO:0000313" key="2">
    <source>
        <dbReference type="EMBL" id="EIE84597.1"/>
    </source>
</evidence>
<evidence type="ECO:0000256" key="1">
    <source>
        <dbReference type="SAM" id="MobiDB-lite"/>
    </source>
</evidence>
<keyword evidence="3" id="KW-1185">Reference proteome</keyword>
<dbReference type="RefSeq" id="XP_067519993.1">
    <property type="nucleotide sequence ID" value="XM_067663892.1"/>
</dbReference>
<proteinExistence type="predicted"/>
<organism evidence="2 3">
    <name type="scientific">Rhizopus delemar (strain RA 99-880 / ATCC MYA-4621 / FGSC 9543 / NRRL 43880)</name>
    <name type="common">Mucormycosis agent</name>
    <name type="synonym">Rhizopus arrhizus var. delemar</name>
    <dbReference type="NCBI Taxonomy" id="246409"/>
    <lineage>
        <taxon>Eukaryota</taxon>
        <taxon>Fungi</taxon>
        <taxon>Fungi incertae sedis</taxon>
        <taxon>Mucoromycota</taxon>
        <taxon>Mucoromycotina</taxon>
        <taxon>Mucoromycetes</taxon>
        <taxon>Mucorales</taxon>
        <taxon>Mucorineae</taxon>
        <taxon>Rhizopodaceae</taxon>
        <taxon>Rhizopus</taxon>
    </lineage>
</organism>